<dbReference type="STRING" id="767452.AVL62_11290"/>
<dbReference type="NCBIfam" id="TIGR01254">
    <property type="entry name" value="sfuA"/>
    <property type="match status" value="1"/>
</dbReference>
<dbReference type="OrthoDB" id="5412681at2"/>
<dbReference type="Gene3D" id="3.40.190.10">
    <property type="entry name" value="Periplasmic binding protein-like II"/>
    <property type="match status" value="2"/>
</dbReference>
<dbReference type="SUPFAM" id="SSF53850">
    <property type="entry name" value="Periplasmic binding protein-like II"/>
    <property type="match status" value="1"/>
</dbReference>
<dbReference type="InterPro" id="IPR006059">
    <property type="entry name" value="SBP"/>
</dbReference>
<dbReference type="Proteomes" id="UP000054837">
    <property type="component" value="Unassembled WGS sequence"/>
</dbReference>
<proteinExistence type="predicted"/>
<dbReference type="PROSITE" id="PS51257">
    <property type="entry name" value="PROKAR_LIPOPROTEIN"/>
    <property type="match status" value="1"/>
</dbReference>
<dbReference type="GO" id="GO:0030976">
    <property type="term" value="F:thiamine pyrophosphate binding"/>
    <property type="evidence" value="ECO:0007669"/>
    <property type="project" value="TreeGrafter"/>
</dbReference>
<dbReference type="PANTHER" id="PTHR30006">
    <property type="entry name" value="THIAMINE-BINDING PERIPLASMIC PROTEIN-RELATED"/>
    <property type="match status" value="1"/>
</dbReference>
<evidence type="ECO:0000256" key="3">
    <source>
        <dbReference type="SAM" id="SignalP"/>
    </source>
</evidence>
<evidence type="ECO:0000256" key="2">
    <source>
        <dbReference type="SAM" id="MobiDB-lite"/>
    </source>
</evidence>
<protein>
    <submittedName>
        <fullName evidence="4">ABC transporter substrate-binding protein</fullName>
    </submittedName>
</protein>
<dbReference type="EMBL" id="LQBL01000003">
    <property type="protein sequence ID" value="KUG58476.1"/>
    <property type="molecule type" value="Genomic_DNA"/>
</dbReference>
<accession>A0A0W8IES6</accession>
<dbReference type="GO" id="GO:0030975">
    <property type="term" value="F:thiamine binding"/>
    <property type="evidence" value="ECO:0007669"/>
    <property type="project" value="InterPro"/>
</dbReference>
<feature type="compositionally biased region" description="Acidic residues" evidence="2">
    <location>
        <begin position="48"/>
        <end position="58"/>
    </location>
</feature>
<comment type="caution">
    <text evidence="4">The sequence shown here is derived from an EMBL/GenBank/DDBJ whole genome shotgun (WGS) entry which is preliminary data.</text>
</comment>
<dbReference type="RefSeq" id="WP_058890153.1">
    <property type="nucleotide sequence ID" value="NZ_LQBL01000003.1"/>
</dbReference>
<gene>
    <name evidence="4" type="ORF">AVL62_11290</name>
</gene>
<evidence type="ECO:0000256" key="1">
    <source>
        <dbReference type="ARBA" id="ARBA00022729"/>
    </source>
</evidence>
<dbReference type="GO" id="GO:0015888">
    <property type="term" value="P:thiamine transport"/>
    <property type="evidence" value="ECO:0007669"/>
    <property type="project" value="InterPro"/>
</dbReference>
<dbReference type="GO" id="GO:0030288">
    <property type="term" value="C:outer membrane-bounded periplasmic space"/>
    <property type="evidence" value="ECO:0007669"/>
    <property type="project" value="TreeGrafter"/>
</dbReference>
<dbReference type="InterPro" id="IPR005948">
    <property type="entry name" value="ThiB-like"/>
</dbReference>
<sequence>MTHTRPRRTTTALTLALTTGLVLTSCTLTGGGDEPGEDQGAPASTESPDAEGGDDDASTDGATDTAPAPTPADTGTVVLAAHDSFTLPDELLAAFEADTGYDLEVQLSGDAGQMANQIVLTAGNPTADVVFGIDTTFATRVVGAEALEAYRPDDLPESVEEHDLAEGAEAYLTPVDYGDVCVNIDSVWFANEGIEPPQTLADLTDPAYEDLFVTPGASTSSPGLAFLLATIGEFGPGEWQGYWEDLMANGAKVTSGWTDAYTVDFTAGGGDGDRPIVLSYASSPPFTIPDGGFEPTTRALLDTCFRQVEYAGVLAGTDNPEGAQAVVDWLLSPDVQAAIPDSMYVFPVDDEVVLPDLWAQWAQVAEDPIVVSPRQIEAEREAWLREWADIATG</sequence>
<keyword evidence="1 3" id="KW-0732">Signal</keyword>
<reference evidence="4 5" key="1">
    <citation type="submission" date="2015-12" db="EMBL/GenBank/DDBJ databases">
        <title>Serinicoccus chungangenesis strain CD08_5 genome sequencing and assembly.</title>
        <authorList>
            <person name="Chander A.M."/>
            <person name="Kaur G."/>
            <person name="Nair G.R."/>
            <person name="Dhawan D.K."/>
            <person name="Kochhar R.K."/>
            <person name="Mayilraj S."/>
            <person name="Bhadada S.K."/>
        </authorList>
    </citation>
    <scope>NUCLEOTIDE SEQUENCE [LARGE SCALE GENOMIC DNA]</scope>
    <source>
        <strain evidence="4 5">CD08_5</strain>
    </source>
</reference>
<keyword evidence="5" id="KW-1185">Reference proteome</keyword>
<feature type="compositionally biased region" description="Low complexity" evidence="2">
    <location>
        <begin position="59"/>
        <end position="74"/>
    </location>
</feature>
<dbReference type="AlphaFoldDB" id="A0A0W8IES6"/>
<organism evidence="4 5">
    <name type="scientific">Serinicoccus chungangensis</name>
    <dbReference type="NCBI Taxonomy" id="767452"/>
    <lineage>
        <taxon>Bacteria</taxon>
        <taxon>Bacillati</taxon>
        <taxon>Actinomycetota</taxon>
        <taxon>Actinomycetes</taxon>
        <taxon>Micrococcales</taxon>
        <taxon>Ornithinimicrobiaceae</taxon>
        <taxon>Serinicoccus</taxon>
    </lineage>
</organism>
<dbReference type="PANTHER" id="PTHR30006:SF2">
    <property type="entry name" value="ABC TRANSPORTER SUBSTRATE-BINDING PROTEIN"/>
    <property type="match status" value="1"/>
</dbReference>
<evidence type="ECO:0000313" key="5">
    <source>
        <dbReference type="Proteomes" id="UP000054837"/>
    </source>
</evidence>
<feature type="signal peptide" evidence="3">
    <location>
        <begin position="1"/>
        <end position="24"/>
    </location>
</feature>
<feature type="region of interest" description="Disordered" evidence="2">
    <location>
        <begin position="26"/>
        <end position="74"/>
    </location>
</feature>
<evidence type="ECO:0000313" key="4">
    <source>
        <dbReference type="EMBL" id="KUG58476.1"/>
    </source>
</evidence>
<dbReference type="Pfam" id="PF01547">
    <property type="entry name" value="SBP_bac_1"/>
    <property type="match status" value="1"/>
</dbReference>
<name>A0A0W8IES6_9MICO</name>
<feature type="chain" id="PRO_5038601145" evidence="3">
    <location>
        <begin position="25"/>
        <end position="393"/>
    </location>
</feature>